<protein>
    <submittedName>
        <fullName evidence="1">Uncharacterized protein</fullName>
    </submittedName>
</protein>
<evidence type="ECO:0000313" key="1">
    <source>
        <dbReference type="EMBL" id="KAJ4472115.1"/>
    </source>
</evidence>
<organism evidence="1 2">
    <name type="scientific">Lentinula aciculospora</name>
    <dbReference type="NCBI Taxonomy" id="153920"/>
    <lineage>
        <taxon>Eukaryota</taxon>
        <taxon>Fungi</taxon>
        <taxon>Dikarya</taxon>
        <taxon>Basidiomycota</taxon>
        <taxon>Agaricomycotina</taxon>
        <taxon>Agaricomycetes</taxon>
        <taxon>Agaricomycetidae</taxon>
        <taxon>Agaricales</taxon>
        <taxon>Marasmiineae</taxon>
        <taxon>Omphalotaceae</taxon>
        <taxon>Lentinula</taxon>
    </lineage>
</organism>
<dbReference type="Proteomes" id="UP001150266">
    <property type="component" value="Unassembled WGS sequence"/>
</dbReference>
<proteinExistence type="predicted"/>
<evidence type="ECO:0000313" key="2">
    <source>
        <dbReference type="Proteomes" id="UP001150266"/>
    </source>
</evidence>
<reference evidence="1" key="1">
    <citation type="submission" date="2022-08" db="EMBL/GenBank/DDBJ databases">
        <title>A Global Phylogenomic Analysis of the Shiitake Genus Lentinula.</title>
        <authorList>
            <consortium name="DOE Joint Genome Institute"/>
            <person name="Sierra-Patev S."/>
            <person name="Min B."/>
            <person name="Naranjo-Ortiz M."/>
            <person name="Looney B."/>
            <person name="Konkel Z."/>
            <person name="Slot J.C."/>
            <person name="Sakamoto Y."/>
            <person name="Steenwyk J.L."/>
            <person name="Rokas A."/>
            <person name="Carro J."/>
            <person name="Camarero S."/>
            <person name="Ferreira P."/>
            <person name="Molpeceres G."/>
            <person name="Ruiz-Duenas F.J."/>
            <person name="Serrano A."/>
            <person name="Henrissat B."/>
            <person name="Drula E."/>
            <person name="Hughes K.W."/>
            <person name="Mata J.L."/>
            <person name="Ishikawa N.K."/>
            <person name="Vargas-Isla R."/>
            <person name="Ushijima S."/>
            <person name="Smith C.A."/>
            <person name="Ahrendt S."/>
            <person name="Andreopoulos W."/>
            <person name="He G."/>
            <person name="Labutti K."/>
            <person name="Lipzen A."/>
            <person name="Ng V."/>
            <person name="Riley R."/>
            <person name="Sandor L."/>
            <person name="Barry K."/>
            <person name="Martinez A.T."/>
            <person name="Xiao Y."/>
            <person name="Gibbons J.G."/>
            <person name="Terashima K."/>
            <person name="Grigoriev I.V."/>
            <person name="Hibbett D.S."/>
        </authorList>
    </citation>
    <scope>NUCLEOTIDE SEQUENCE</scope>
    <source>
        <strain evidence="1">JLM2183</strain>
    </source>
</reference>
<sequence length="239" mass="27146">MSSYNVIWSGYQIDVPSFKNFMMKLRGQGDFPPPDDKRPPINWSSDYIRWRRNLPRRIGAKVPRIRCIPSFPQDAEGEDITHIFFPIRWIPYKSEHQLNDPSHPDYAKSHEPTETDKAKLDRWLNYINENNGGEYRVNSDMFEFGAILDLHPVHEWRSVIIQIHMNIAPTRATYSLGLSIIIEFELRASLGLAIAVTASASCPTASSTPTISSSESTSSNYNSFIAGISLEKSSAHLVF</sequence>
<accession>A0A9W9A2E8</accession>
<dbReference type="EMBL" id="JAOTPV010000021">
    <property type="protein sequence ID" value="KAJ4472115.1"/>
    <property type="molecule type" value="Genomic_DNA"/>
</dbReference>
<gene>
    <name evidence="1" type="ORF">J3R30DRAFT_3407622</name>
</gene>
<keyword evidence="2" id="KW-1185">Reference proteome</keyword>
<dbReference type="OrthoDB" id="2844378at2759"/>
<dbReference type="AlphaFoldDB" id="A0A9W9A2E8"/>
<comment type="caution">
    <text evidence="1">The sequence shown here is derived from an EMBL/GenBank/DDBJ whole genome shotgun (WGS) entry which is preliminary data.</text>
</comment>
<name>A0A9W9A2E8_9AGAR</name>